<dbReference type="EMBL" id="CAXKWB010015941">
    <property type="protein sequence ID" value="CAL4114870.1"/>
    <property type="molecule type" value="Genomic_DNA"/>
</dbReference>
<organism evidence="2 3">
    <name type="scientific">Meganyctiphanes norvegica</name>
    <name type="common">Northern krill</name>
    <name type="synonym">Thysanopoda norvegica</name>
    <dbReference type="NCBI Taxonomy" id="48144"/>
    <lineage>
        <taxon>Eukaryota</taxon>
        <taxon>Metazoa</taxon>
        <taxon>Ecdysozoa</taxon>
        <taxon>Arthropoda</taxon>
        <taxon>Crustacea</taxon>
        <taxon>Multicrustacea</taxon>
        <taxon>Malacostraca</taxon>
        <taxon>Eumalacostraca</taxon>
        <taxon>Eucarida</taxon>
        <taxon>Euphausiacea</taxon>
        <taxon>Euphausiidae</taxon>
        <taxon>Meganyctiphanes</taxon>
    </lineage>
</organism>
<dbReference type="PANTHER" id="PTHR11012:SF56">
    <property type="entry name" value="CHK KINASE-LIKE DOMAIN-CONTAINING PROTEIN-RELATED"/>
    <property type="match status" value="1"/>
</dbReference>
<evidence type="ECO:0000313" key="3">
    <source>
        <dbReference type="Proteomes" id="UP001497623"/>
    </source>
</evidence>
<dbReference type="AlphaFoldDB" id="A0AAV2R8M2"/>
<evidence type="ECO:0000259" key="1">
    <source>
        <dbReference type="SMART" id="SM00587"/>
    </source>
</evidence>
<proteinExistence type="predicted"/>
<reference evidence="2 3" key="1">
    <citation type="submission" date="2024-05" db="EMBL/GenBank/DDBJ databases">
        <authorList>
            <person name="Wallberg A."/>
        </authorList>
    </citation>
    <scope>NUCLEOTIDE SEQUENCE [LARGE SCALE GENOMIC DNA]</scope>
</reference>
<dbReference type="SUPFAM" id="SSF56112">
    <property type="entry name" value="Protein kinase-like (PK-like)"/>
    <property type="match status" value="1"/>
</dbReference>
<keyword evidence="3" id="KW-1185">Reference proteome</keyword>
<dbReference type="Gene3D" id="3.90.1200.10">
    <property type="match status" value="1"/>
</dbReference>
<dbReference type="InterPro" id="IPR011009">
    <property type="entry name" value="Kinase-like_dom_sf"/>
</dbReference>
<dbReference type="InterPro" id="IPR004119">
    <property type="entry name" value="EcKL"/>
</dbReference>
<accession>A0AAV2R8M2</accession>
<protein>
    <recommendedName>
        <fullName evidence="1">CHK kinase-like domain-containing protein</fullName>
    </recommendedName>
</protein>
<sequence>GMSPKEFEASMSVIPELNNFLEENGYKEFEISTPNIIYAKCNKEEFILVMENLKELGYETYPKAKFLDLYHAKIAVENLAKLHAVSYVYDKSHDFQNKFPRFALNDLQLLYLEMMNGQFIDITISYLKSREDLLYLGNKLEKSKESLLNQYGEMLRDKQSNKIMCLNHGDYWSNNFMLKYAQEEESERKIDQFKIIDLQMMHWNTSVLDLHYMLNFSTRRAFRKEHREEILQNYHSMFCEATSKMGVLPANWTYEQFKKEFDRCKIYGFFRGLLVLSFVFAECSKDMRKDNYVSKEAYTGPTPLQRKLIYKFNDFFMGNKKASETLFYLMAIPIGKELKSGENKLLNDLIIDIVTEADEFGILDCNHENV</sequence>
<dbReference type="Proteomes" id="UP001497623">
    <property type="component" value="Unassembled WGS sequence"/>
</dbReference>
<feature type="non-terminal residue" evidence="2">
    <location>
        <position position="1"/>
    </location>
</feature>
<dbReference type="InterPro" id="IPR015897">
    <property type="entry name" value="CHK_kinase-like"/>
</dbReference>
<gene>
    <name evidence="2" type="ORF">MNOR_LOCUS20533</name>
</gene>
<dbReference type="PANTHER" id="PTHR11012">
    <property type="entry name" value="PROTEIN KINASE-LIKE DOMAIN-CONTAINING"/>
    <property type="match status" value="1"/>
</dbReference>
<comment type="caution">
    <text evidence="2">The sequence shown here is derived from an EMBL/GenBank/DDBJ whole genome shotgun (WGS) entry which is preliminary data.</text>
</comment>
<evidence type="ECO:0000313" key="2">
    <source>
        <dbReference type="EMBL" id="CAL4114870.1"/>
    </source>
</evidence>
<dbReference type="SMART" id="SM00587">
    <property type="entry name" value="CHK"/>
    <property type="match status" value="1"/>
</dbReference>
<dbReference type="Pfam" id="PF02958">
    <property type="entry name" value="EcKL"/>
    <property type="match status" value="1"/>
</dbReference>
<feature type="domain" description="CHK kinase-like" evidence="1">
    <location>
        <begin position="48"/>
        <end position="244"/>
    </location>
</feature>
<name>A0AAV2R8M2_MEGNR</name>